<evidence type="ECO:0008006" key="4">
    <source>
        <dbReference type="Google" id="ProtNLM"/>
    </source>
</evidence>
<dbReference type="Proteomes" id="UP001265700">
    <property type="component" value="Unassembled WGS sequence"/>
</dbReference>
<evidence type="ECO:0000313" key="2">
    <source>
        <dbReference type="EMBL" id="MDR7151816.1"/>
    </source>
</evidence>
<dbReference type="PRINTS" id="PR01217">
    <property type="entry name" value="PRICHEXTENSN"/>
</dbReference>
<feature type="compositionally biased region" description="Pro residues" evidence="1">
    <location>
        <begin position="86"/>
        <end position="117"/>
    </location>
</feature>
<keyword evidence="3" id="KW-1185">Reference proteome</keyword>
<dbReference type="InterPro" id="IPR021457">
    <property type="entry name" value="DUF3108"/>
</dbReference>
<feature type="region of interest" description="Disordered" evidence="1">
    <location>
        <begin position="36"/>
        <end position="145"/>
    </location>
</feature>
<protein>
    <recommendedName>
        <fullName evidence="4">DUF3108 domain-containing protein</fullName>
    </recommendedName>
</protein>
<proteinExistence type="predicted"/>
<feature type="compositionally biased region" description="Low complexity" evidence="1">
    <location>
        <begin position="165"/>
        <end position="180"/>
    </location>
</feature>
<organism evidence="2 3">
    <name type="scientific">Hydrogenophaga palleronii</name>
    <dbReference type="NCBI Taxonomy" id="65655"/>
    <lineage>
        <taxon>Bacteria</taxon>
        <taxon>Pseudomonadati</taxon>
        <taxon>Pseudomonadota</taxon>
        <taxon>Betaproteobacteria</taxon>
        <taxon>Burkholderiales</taxon>
        <taxon>Comamonadaceae</taxon>
        <taxon>Hydrogenophaga</taxon>
    </lineage>
</organism>
<gene>
    <name evidence="2" type="ORF">J2W49_003792</name>
</gene>
<dbReference type="EMBL" id="JAVDWU010000008">
    <property type="protein sequence ID" value="MDR7151816.1"/>
    <property type="molecule type" value="Genomic_DNA"/>
</dbReference>
<evidence type="ECO:0000313" key="3">
    <source>
        <dbReference type="Proteomes" id="UP001265700"/>
    </source>
</evidence>
<feature type="region of interest" description="Disordered" evidence="1">
    <location>
        <begin position="157"/>
        <end position="192"/>
    </location>
</feature>
<sequence>MRSPTGTSSAPRWRTLSALTVGVLLAHLTLLTGGWPEGLGTDPVASSGDLADAATPASPADQGTSPAPAPATPAVITSSRVRWIVPKPPAPPPPPEIKPAPPKPQPAPPPPPPPVEPSPEVAEAPLPSTDEPDALSSDPVSVESGEEWMADLAREPAPVTPEPVAPGVAPPAGADRGTGPLPTPLPPPREPDVPLVADQALPPAQVPPSMRLMYEVSGRVKGINYSASGSLDWENQGDRYDAHMVVRALFVGSREQTSVGAVTSTGLVPERFGDKSRSERAAHFEHPSQRIRFSNNAPDATWLPGGQDRLSVFMQLASLLQAQPQAYPPGTIVSLQVAGPGDAEIWRFEMGAEETLSLPAGQMQARHIKRTPRKPFDTQTELWLAPALNHLPARIRITQHNGDHVEQALRYLP</sequence>
<reference evidence="2 3" key="1">
    <citation type="submission" date="2023-07" db="EMBL/GenBank/DDBJ databases">
        <title>Sorghum-associated microbial communities from plants grown in Nebraska, USA.</title>
        <authorList>
            <person name="Schachtman D."/>
        </authorList>
    </citation>
    <scope>NUCLEOTIDE SEQUENCE [LARGE SCALE GENOMIC DNA]</scope>
    <source>
        <strain evidence="2 3">4249</strain>
    </source>
</reference>
<dbReference type="RefSeq" id="WP_310319902.1">
    <property type="nucleotide sequence ID" value="NZ_JAVDWU010000008.1"/>
</dbReference>
<name>A0ABU1WS85_9BURK</name>
<feature type="compositionally biased region" description="Low complexity" evidence="1">
    <location>
        <begin position="118"/>
        <end position="127"/>
    </location>
</feature>
<accession>A0ABU1WS85</accession>
<evidence type="ECO:0000256" key="1">
    <source>
        <dbReference type="SAM" id="MobiDB-lite"/>
    </source>
</evidence>
<comment type="caution">
    <text evidence="2">The sequence shown here is derived from an EMBL/GenBank/DDBJ whole genome shotgun (WGS) entry which is preliminary data.</text>
</comment>
<dbReference type="Pfam" id="PF11306">
    <property type="entry name" value="DUF3108"/>
    <property type="match status" value="1"/>
</dbReference>